<proteinExistence type="predicted"/>
<dbReference type="SUPFAM" id="SSF160379">
    <property type="entry name" value="SP0830-like"/>
    <property type="match status" value="1"/>
</dbReference>
<reference evidence="1 2" key="1">
    <citation type="submission" date="2020-07" db="EMBL/GenBank/DDBJ databases">
        <title>Genomic Encyclopedia of Type Strains, Phase IV (KMG-V): Genome sequencing to study the core and pangenomes of soil and plant-associated prokaryotes.</title>
        <authorList>
            <person name="Whitman W."/>
        </authorList>
    </citation>
    <scope>NUCLEOTIDE SEQUENCE [LARGE SCALE GENOMIC DNA]</scope>
    <source>
        <strain evidence="1 2">AN3</strain>
    </source>
</reference>
<keyword evidence="2" id="KW-1185">Reference proteome</keyword>
<gene>
    <name evidence="1" type="ORF">FHW16_004570</name>
</gene>
<protein>
    <submittedName>
        <fullName evidence="1">Uncharacterized protein (DUF1697 family)</fullName>
    </submittedName>
</protein>
<dbReference type="InterPro" id="IPR012545">
    <property type="entry name" value="DUF1697"/>
</dbReference>
<dbReference type="Proteomes" id="UP000549052">
    <property type="component" value="Unassembled WGS sequence"/>
</dbReference>
<comment type="caution">
    <text evidence="1">The sequence shown here is derived from an EMBL/GenBank/DDBJ whole genome shotgun (WGS) entry which is preliminary data.</text>
</comment>
<dbReference type="PIRSF" id="PIRSF008502">
    <property type="entry name" value="UCP008502"/>
    <property type="match status" value="1"/>
</dbReference>
<dbReference type="PANTHER" id="PTHR36439">
    <property type="entry name" value="BLL4334 PROTEIN"/>
    <property type="match status" value="1"/>
</dbReference>
<dbReference type="RefSeq" id="WP_182551467.1">
    <property type="nucleotide sequence ID" value="NZ_JACGXN010000009.1"/>
</dbReference>
<sequence>MTKYVVLFRGINVGGNKIVKMETLRTILGVAGFENVRTYVQSGNVILTSDQTARRVAETITELFPRTFGFPSRVTIRTAAEWDQMIARNAYPQALDDPKSLHAVIMDDDPTDMALMELAKKANDTEEFTVRNRVLYLYTPEGFGTSKLAEALDKVLKVPLTSRNWRTVSTLQGMLSAI</sequence>
<dbReference type="AlphaFoldDB" id="A0A839ERV4"/>
<dbReference type="Pfam" id="PF08002">
    <property type="entry name" value="DUF1697"/>
    <property type="match status" value="1"/>
</dbReference>
<dbReference type="EMBL" id="JACGXN010000009">
    <property type="protein sequence ID" value="MBA8880845.1"/>
    <property type="molecule type" value="Genomic_DNA"/>
</dbReference>
<accession>A0A839ERV4</accession>
<dbReference type="Gene3D" id="3.30.70.1280">
    <property type="entry name" value="SP0830-like domains"/>
    <property type="match status" value="1"/>
</dbReference>
<dbReference type="PANTHER" id="PTHR36439:SF1">
    <property type="entry name" value="DUF1697 DOMAIN-CONTAINING PROTEIN"/>
    <property type="match status" value="1"/>
</dbReference>
<name>A0A839ERV4_9HYPH</name>
<evidence type="ECO:0000313" key="1">
    <source>
        <dbReference type="EMBL" id="MBA8880845.1"/>
    </source>
</evidence>
<organism evidence="1 2">
    <name type="scientific">Phyllobacterium myrsinacearum</name>
    <dbReference type="NCBI Taxonomy" id="28101"/>
    <lineage>
        <taxon>Bacteria</taxon>
        <taxon>Pseudomonadati</taxon>
        <taxon>Pseudomonadota</taxon>
        <taxon>Alphaproteobacteria</taxon>
        <taxon>Hyphomicrobiales</taxon>
        <taxon>Phyllobacteriaceae</taxon>
        <taxon>Phyllobacterium</taxon>
    </lineage>
</organism>
<evidence type="ECO:0000313" key="2">
    <source>
        <dbReference type="Proteomes" id="UP000549052"/>
    </source>
</evidence>